<feature type="non-terminal residue" evidence="2">
    <location>
        <position position="1"/>
    </location>
</feature>
<dbReference type="SUPFAM" id="SSF52540">
    <property type="entry name" value="P-loop containing nucleoside triphosphate hydrolases"/>
    <property type="match status" value="1"/>
</dbReference>
<evidence type="ECO:0000259" key="1">
    <source>
        <dbReference type="Pfam" id="PF00931"/>
    </source>
</evidence>
<dbReference type="InterPro" id="IPR002182">
    <property type="entry name" value="NB-ARC"/>
</dbReference>
<dbReference type="Gene3D" id="3.40.50.300">
    <property type="entry name" value="P-loop containing nucleotide triphosphate hydrolases"/>
    <property type="match status" value="1"/>
</dbReference>
<keyword evidence="3" id="KW-1185">Reference proteome</keyword>
<dbReference type="PANTHER" id="PTHR36766">
    <property type="entry name" value="PLANT BROAD-SPECTRUM MILDEW RESISTANCE PROTEIN RPW8"/>
    <property type="match status" value="1"/>
</dbReference>
<feature type="domain" description="NB-ARC" evidence="1">
    <location>
        <begin position="3"/>
        <end position="71"/>
    </location>
</feature>
<feature type="non-terminal residue" evidence="2">
    <location>
        <position position="130"/>
    </location>
</feature>
<protein>
    <recommendedName>
        <fullName evidence="1">NB-ARC domain-containing protein</fullName>
    </recommendedName>
</protein>
<organism evidence="2 3">
    <name type="scientific">Sphagnum troendelagicum</name>
    <dbReference type="NCBI Taxonomy" id="128251"/>
    <lineage>
        <taxon>Eukaryota</taxon>
        <taxon>Viridiplantae</taxon>
        <taxon>Streptophyta</taxon>
        <taxon>Embryophyta</taxon>
        <taxon>Bryophyta</taxon>
        <taxon>Sphagnophytina</taxon>
        <taxon>Sphagnopsida</taxon>
        <taxon>Sphagnales</taxon>
        <taxon>Sphagnaceae</taxon>
        <taxon>Sphagnum</taxon>
    </lineage>
</organism>
<name>A0ABP0UBI6_9BRYO</name>
<reference evidence="2" key="1">
    <citation type="submission" date="2024-02" db="EMBL/GenBank/DDBJ databases">
        <authorList>
            <consortium name="ELIXIR-Norway"/>
            <consortium name="Elixir Norway"/>
        </authorList>
    </citation>
    <scope>NUCLEOTIDE SEQUENCE</scope>
</reference>
<sequence>MERVFLVLDDVWQDKTFDSLDLAKGKGSVTLLSTRNLSLLEGANPDITQGHMTPLSKDDSWSLFCMHALRAPSNVPCELEALAQSMAEECQALPLAQKVTGTAMFGKTSTEFEWQPLLKKLRESPMEVEV</sequence>
<evidence type="ECO:0000313" key="3">
    <source>
        <dbReference type="Proteomes" id="UP001497512"/>
    </source>
</evidence>
<dbReference type="Gene3D" id="1.10.8.430">
    <property type="entry name" value="Helical domain of apoptotic protease-activating factors"/>
    <property type="match status" value="1"/>
</dbReference>
<gene>
    <name evidence="2" type="ORF">CSSPTR1EN2_LOCUS13588</name>
</gene>
<accession>A0ABP0UBI6</accession>
<evidence type="ECO:0000313" key="2">
    <source>
        <dbReference type="EMBL" id="CAK9216673.1"/>
    </source>
</evidence>
<dbReference type="InterPro" id="IPR027417">
    <property type="entry name" value="P-loop_NTPase"/>
</dbReference>
<dbReference type="InterPro" id="IPR042197">
    <property type="entry name" value="Apaf_helical"/>
</dbReference>
<dbReference type="EMBL" id="OZ019894">
    <property type="protein sequence ID" value="CAK9216673.1"/>
    <property type="molecule type" value="Genomic_DNA"/>
</dbReference>
<dbReference type="Proteomes" id="UP001497512">
    <property type="component" value="Chromosome 2"/>
</dbReference>
<proteinExistence type="predicted"/>
<dbReference type="PANTHER" id="PTHR36766:SF30">
    <property type="entry name" value="TIR-NBS TYPE DISEASE RESISTANCE PROTEIN-RELATED"/>
    <property type="match status" value="1"/>
</dbReference>
<dbReference type="Pfam" id="PF00931">
    <property type="entry name" value="NB-ARC"/>
    <property type="match status" value="1"/>
</dbReference>